<dbReference type="GO" id="GO:0006313">
    <property type="term" value="P:DNA transposition"/>
    <property type="evidence" value="ECO:0007669"/>
    <property type="project" value="InterPro"/>
</dbReference>
<gene>
    <name evidence="2" type="ORF">BN5_0211</name>
</gene>
<dbReference type="eggNOG" id="COG3666">
    <property type="taxonomic scope" value="Bacteria"/>
</dbReference>
<dbReference type="PANTHER" id="PTHR33408">
    <property type="entry name" value="TRANSPOSASE"/>
    <property type="match status" value="1"/>
</dbReference>
<protein>
    <submittedName>
        <fullName evidence="2">IS4 family transposase</fullName>
    </submittedName>
</protein>
<dbReference type="EMBL" id="HG916826">
    <property type="protein sequence ID" value="CDM38825.1"/>
    <property type="molecule type" value="Genomic_DNA"/>
</dbReference>
<dbReference type="KEGG" id="ppse:BN5_0211"/>
<feature type="domain" description="Transposase IS4-like" evidence="1">
    <location>
        <begin position="5"/>
        <end position="172"/>
    </location>
</feature>
<dbReference type="Proteomes" id="UP000032841">
    <property type="component" value="Chromosome"/>
</dbReference>
<accession>W6QPF7</accession>
<name>W6QPF7_ECTO5</name>
<dbReference type="GO" id="GO:0003677">
    <property type="term" value="F:DNA binding"/>
    <property type="evidence" value="ECO:0007669"/>
    <property type="project" value="InterPro"/>
</dbReference>
<dbReference type="HOGENOM" id="CLU_127041_0_0_6"/>
<proteinExistence type="predicted"/>
<dbReference type="InterPro" id="IPR002559">
    <property type="entry name" value="Transposase_11"/>
</dbReference>
<reference evidence="2 3" key="1">
    <citation type="submission" date="2013-11" db="EMBL/GenBank/DDBJ databases">
        <title>Complete genome sequence of the cyanide-degrading bacterium Pseudomonas pseudoalcaligenes CECT 5344.</title>
        <authorList>
            <person name="Wibberg D."/>
            <person name="Puehler A."/>
            <person name="Schlueter A."/>
        </authorList>
    </citation>
    <scope>NUCLEOTIDE SEQUENCE [LARGE SCALE GENOMIC DNA]</scope>
    <source>
        <strain evidence="3">CECT 5344</strain>
    </source>
</reference>
<evidence type="ECO:0000259" key="1">
    <source>
        <dbReference type="Pfam" id="PF01609"/>
    </source>
</evidence>
<evidence type="ECO:0000313" key="3">
    <source>
        <dbReference type="Proteomes" id="UP000032841"/>
    </source>
</evidence>
<sequence length="186" mass="20930">MKLAGGGFEQCYNAQALVDSEYMLVMAPHVTQAGKDKEQVVPMLAKLQALPEELNQPEKFLADSGYFSEKNVEACEAARIEPLIAVGRDAHHRHWRERFEEPAASSEPTSPVDKMKHRLKTKAGRAAYGQRKQTVEPVFGIIKSVMGFRQFLLRGLANVQNEWTLVCLAWNLKRMATLRPHSVQNA</sequence>
<dbReference type="AlphaFoldDB" id="W6QPF7"/>
<dbReference type="GO" id="GO:0004803">
    <property type="term" value="F:transposase activity"/>
    <property type="evidence" value="ECO:0007669"/>
    <property type="project" value="InterPro"/>
</dbReference>
<organism evidence="2 3">
    <name type="scientific">Ectopseudomonas oleovorans (strain CECT 5344)</name>
    <name type="common">Pseudomonas pseudoalcaligenes</name>
    <dbReference type="NCBI Taxonomy" id="1182590"/>
    <lineage>
        <taxon>Bacteria</taxon>
        <taxon>Pseudomonadati</taxon>
        <taxon>Pseudomonadota</taxon>
        <taxon>Gammaproteobacteria</taxon>
        <taxon>Pseudomonadales</taxon>
        <taxon>Pseudomonadaceae</taxon>
        <taxon>Ectopseudomonas</taxon>
    </lineage>
</organism>
<evidence type="ECO:0000313" key="2">
    <source>
        <dbReference type="EMBL" id="CDM38825.1"/>
    </source>
</evidence>
<dbReference type="Pfam" id="PF01609">
    <property type="entry name" value="DDE_Tnp_1"/>
    <property type="match status" value="1"/>
</dbReference>
<dbReference type="PANTHER" id="PTHR33408:SF2">
    <property type="entry name" value="TRANSPOSASE DDE DOMAIN-CONTAINING PROTEIN"/>
    <property type="match status" value="1"/>
</dbReference>